<name>A0ABU0AKH6_9BACI</name>
<dbReference type="Proteomes" id="UP001238088">
    <property type="component" value="Unassembled WGS sequence"/>
</dbReference>
<proteinExistence type="predicted"/>
<feature type="transmembrane region" description="Helical" evidence="6">
    <location>
        <begin position="163"/>
        <end position="184"/>
    </location>
</feature>
<dbReference type="PROSITE" id="PS50850">
    <property type="entry name" value="MFS"/>
    <property type="match status" value="1"/>
</dbReference>
<reference evidence="8 9" key="1">
    <citation type="submission" date="2023-07" db="EMBL/GenBank/DDBJ databases">
        <title>Genomic Encyclopedia of Type Strains, Phase IV (KMG-IV): sequencing the most valuable type-strain genomes for metagenomic binning, comparative biology and taxonomic classification.</title>
        <authorList>
            <person name="Goeker M."/>
        </authorList>
    </citation>
    <scope>NUCLEOTIDE SEQUENCE [LARGE SCALE GENOMIC DNA]</scope>
    <source>
        <strain evidence="8 9">DSM 23494</strain>
    </source>
</reference>
<dbReference type="SUPFAM" id="SSF103473">
    <property type="entry name" value="MFS general substrate transporter"/>
    <property type="match status" value="1"/>
</dbReference>
<dbReference type="PANTHER" id="PTHR23531:SF2">
    <property type="entry name" value="PERMEASE"/>
    <property type="match status" value="1"/>
</dbReference>
<keyword evidence="9" id="KW-1185">Reference proteome</keyword>
<dbReference type="Gene3D" id="1.20.1250.20">
    <property type="entry name" value="MFS general substrate transporter like domains"/>
    <property type="match status" value="1"/>
</dbReference>
<evidence type="ECO:0000256" key="4">
    <source>
        <dbReference type="ARBA" id="ARBA00022989"/>
    </source>
</evidence>
<keyword evidence="5 6" id="KW-0472">Membrane</keyword>
<dbReference type="EMBL" id="JAUSUB010000015">
    <property type="protein sequence ID" value="MDQ0271545.1"/>
    <property type="molecule type" value="Genomic_DNA"/>
</dbReference>
<feature type="transmembrane region" description="Helical" evidence="6">
    <location>
        <begin position="339"/>
        <end position="360"/>
    </location>
</feature>
<feature type="transmembrane region" description="Helical" evidence="6">
    <location>
        <begin position="101"/>
        <end position="124"/>
    </location>
</feature>
<feature type="transmembrane region" description="Helical" evidence="6">
    <location>
        <begin position="366"/>
        <end position="384"/>
    </location>
</feature>
<accession>A0ABU0AKH6</accession>
<evidence type="ECO:0000256" key="5">
    <source>
        <dbReference type="ARBA" id="ARBA00023136"/>
    </source>
</evidence>
<feature type="transmembrane region" description="Helical" evidence="6">
    <location>
        <begin position="77"/>
        <end position="95"/>
    </location>
</feature>
<feature type="transmembrane region" description="Helical" evidence="6">
    <location>
        <begin position="299"/>
        <end position="319"/>
    </location>
</feature>
<evidence type="ECO:0000256" key="6">
    <source>
        <dbReference type="SAM" id="Phobius"/>
    </source>
</evidence>
<dbReference type="PANTHER" id="PTHR23531">
    <property type="entry name" value="QUINOLENE RESISTANCE PROTEIN NORA"/>
    <property type="match status" value="1"/>
</dbReference>
<evidence type="ECO:0000313" key="9">
    <source>
        <dbReference type="Proteomes" id="UP001238088"/>
    </source>
</evidence>
<dbReference type="InterPro" id="IPR005829">
    <property type="entry name" value="Sugar_transporter_CS"/>
</dbReference>
<organism evidence="8 9">
    <name type="scientific">Cytobacillus purgationiresistens</name>
    <dbReference type="NCBI Taxonomy" id="863449"/>
    <lineage>
        <taxon>Bacteria</taxon>
        <taxon>Bacillati</taxon>
        <taxon>Bacillota</taxon>
        <taxon>Bacilli</taxon>
        <taxon>Bacillales</taxon>
        <taxon>Bacillaceae</taxon>
        <taxon>Cytobacillus</taxon>
    </lineage>
</organism>
<feature type="domain" description="Major facilitator superfamily (MFS) profile" evidence="7">
    <location>
        <begin position="11"/>
        <end position="389"/>
    </location>
</feature>
<feature type="transmembrane region" description="Helical" evidence="6">
    <location>
        <begin position="12"/>
        <end position="34"/>
    </location>
</feature>
<dbReference type="Pfam" id="PF07690">
    <property type="entry name" value="MFS_1"/>
    <property type="match status" value="1"/>
</dbReference>
<feature type="transmembrane region" description="Helical" evidence="6">
    <location>
        <begin position="213"/>
        <end position="234"/>
    </location>
</feature>
<feature type="transmembrane region" description="Helical" evidence="6">
    <location>
        <begin position="246"/>
        <end position="265"/>
    </location>
</feature>
<dbReference type="InterPro" id="IPR052714">
    <property type="entry name" value="MFS_Exporter"/>
</dbReference>
<keyword evidence="2" id="KW-0813">Transport</keyword>
<feature type="transmembrane region" description="Helical" evidence="6">
    <location>
        <begin position="46"/>
        <end position="65"/>
    </location>
</feature>
<dbReference type="RefSeq" id="WP_307476768.1">
    <property type="nucleotide sequence ID" value="NZ_JAUSUB010000015.1"/>
</dbReference>
<keyword evidence="4 6" id="KW-1133">Transmembrane helix</keyword>
<evidence type="ECO:0000256" key="3">
    <source>
        <dbReference type="ARBA" id="ARBA00022692"/>
    </source>
</evidence>
<dbReference type="PROSITE" id="PS00216">
    <property type="entry name" value="SUGAR_TRANSPORT_1"/>
    <property type="match status" value="1"/>
</dbReference>
<feature type="transmembrane region" description="Helical" evidence="6">
    <location>
        <begin position="136"/>
        <end position="157"/>
    </location>
</feature>
<gene>
    <name evidence="8" type="ORF">J2S17_003433</name>
</gene>
<comment type="caution">
    <text evidence="8">The sequence shown here is derived from an EMBL/GenBank/DDBJ whole genome shotgun (WGS) entry which is preliminary data.</text>
</comment>
<comment type="subcellular location">
    <subcellularLocation>
        <location evidence="1">Cell membrane</location>
        <topology evidence="1">Multi-pass membrane protein</topology>
    </subcellularLocation>
</comment>
<dbReference type="InterPro" id="IPR036259">
    <property type="entry name" value="MFS_trans_sf"/>
</dbReference>
<sequence>MKKESLWTKDFLGISFISFFLFVVFYILLTTLPIYVLEDLNSSESAVGLVTGIFLISAVLCRPFTGKWIDSIGRKKILLFSVFIFFFSSLFYQWADSIPFLIALRFFHGIGFGMATTATGAIVADLIPEKRKGEGLGYYALFMNLAMVIGPFTGLTIVQYANFSWVFTLCLIMTVIALLLSFIVRFPEAAVSSEPHALKKKDFSLSSFFETKAIPIAIVGGILALAYSGVLSFISIYANELGLMEAASFFFVVYAAFTIASRPFTGRWFDIYGENRIVYPAIILFAVGMLLLSQATNTFFFLLAGGLIGLGYGNLSPALQTIAIQNADPAKRGLATSTFFTFFDTGIGLGSYALGVIAVYTGFSSLYFILGGVVLLALIAYYFLHGRKVSWNGNVIQPSKNIT</sequence>
<dbReference type="PROSITE" id="PS00217">
    <property type="entry name" value="SUGAR_TRANSPORT_2"/>
    <property type="match status" value="1"/>
</dbReference>
<protein>
    <submittedName>
        <fullName evidence="8">MFS family permease</fullName>
    </submittedName>
</protein>
<keyword evidence="3 6" id="KW-0812">Transmembrane</keyword>
<dbReference type="InterPro" id="IPR020846">
    <property type="entry name" value="MFS_dom"/>
</dbReference>
<evidence type="ECO:0000256" key="2">
    <source>
        <dbReference type="ARBA" id="ARBA00022448"/>
    </source>
</evidence>
<evidence type="ECO:0000259" key="7">
    <source>
        <dbReference type="PROSITE" id="PS50850"/>
    </source>
</evidence>
<feature type="transmembrane region" description="Helical" evidence="6">
    <location>
        <begin position="277"/>
        <end position="293"/>
    </location>
</feature>
<evidence type="ECO:0000256" key="1">
    <source>
        <dbReference type="ARBA" id="ARBA00004651"/>
    </source>
</evidence>
<evidence type="ECO:0000313" key="8">
    <source>
        <dbReference type="EMBL" id="MDQ0271545.1"/>
    </source>
</evidence>
<dbReference type="InterPro" id="IPR011701">
    <property type="entry name" value="MFS"/>
</dbReference>
<dbReference type="CDD" id="cd17489">
    <property type="entry name" value="MFS_YfcJ_like"/>
    <property type="match status" value="1"/>
</dbReference>